<dbReference type="STRING" id="1458461.BN1012_Phect2069"/>
<dbReference type="PANTHER" id="PTHR43479">
    <property type="entry name" value="ACREF/ENVCD OPERON REPRESSOR-RELATED"/>
    <property type="match status" value="1"/>
</dbReference>
<dbReference type="Gene3D" id="1.10.357.10">
    <property type="entry name" value="Tetracycline Repressor, domain 2"/>
    <property type="match status" value="1"/>
</dbReference>
<accession>X5MDL9</accession>
<evidence type="ECO:0000313" key="4">
    <source>
        <dbReference type="EMBL" id="CDO60282.1"/>
    </source>
</evidence>
<keyword evidence="1 2" id="KW-0238">DNA-binding</keyword>
<dbReference type="KEGG" id="pect:BN1012_Phect2069"/>
<dbReference type="PRINTS" id="PR00455">
    <property type="entry name" value="HTHTETR"/>
</dbReference>
<evidence type="ECO:0000256" key="1">
    <source>
        <dbReference type="ARBA" id="ARBA00023125"/>
    </source>
</evidence>
<evidence type="ECO:0000256" key="2">
    <source>
        <dbReference type="PROSITE-ProRule" id="PRU00335"/>
    </source>
</evidence>
<gene>
    <name evidence="4" type="ORF">BN1012_Phect2069</name>
</gene>
<dbReference type="SUPFAM" id="SSF46689">
    <property type="entry name" value="Homeodomain-like"/>
    <property type="match status" value="1"/>
</dbReference>
<organism evidence="4 5">
    <name type="scientific">Candidatus Phaeomarinibacter ectocarpi</name>
    <dbReference type="NCBI Taxonomy" id="1458461"/>
    <lineage>
        <taxon>Bacteria</taxon>
        <taxon>Pseudomonadati</taxon>
        <taxon>Pseudomonadota</taxon>
        <taxon>Alphaproteobacteria</taxon>
        <taxon>Hyphomicrobiales</taxon>
        <taxon>Parvibaculaceae</taxon>
        <taxon>Candidatus Phaeomarinibacter</taxon>
    </lineage>
</organism>
<dbReference type="AlphaFoldDB" id="X5MDL9"/>
<proteinExistence type="predicted"/>
<dbReference type="EMBL" id="HG966617">
    <property type="protein sequence ID" value="CDO60282.1"/>
    <property type="molecule type" value="Genomic_DNA"/>
</dbReference>
<evidence type="ECO:0000259" key="3">
    <source>
        <dbReference type="PROSITE" id="PS50977"/>
    </source>
</evidence>
<dbReference type="Pfam" id="PF00440">
    <property type="entry name" value="TetR_N"/>
    <property type="match status" value="1"/>
</dbReference>
<dbReference type="HOGENOM" id="CLU_069356_0_2_5"/>
<dbReference type="Proteomes" id="UP000032160">
    <property type="component" value="Chromosome I"/>
</dbReference>
<reference evidence="4 5" key="1">
    <citation type="journal article" date="2014" name="Front. Genet.">
        <title>Genome and metabolic network of "Candidatus Phaeomarinobacter ectocarpi" Ec32, a new candidate genus of Alphaproteobacteria frequently associated with brown algae.</title>
        <authorList>
            <person name="Dittami S.M."/>
            <person name="Barbeyron T."/>
            <person name="Boyen C."/>
            <person name="Cambefort J."/>
            <person name="Collet G."/>
            <person name="Delage L."/>
            <person name="Gobet A."/>
            <person name="Groisillier A."/>
            <person name="Leblanc C."/>
            <person name="Michel G."/>
            <person name="Scornet D."/>
            <person name="Siegel A."/>
            <person name="Tapia J.E."/>
            <person name="Tonon T."/>
        </authorList>
    </citation>
    <scope>NUCLEOTIDE SEQUENCE [LARGE SCALE GENOMIC DNA]</scope>
    <source>
        <strain evidence="4 5">Ec32</strain>
    </source>
</reference>
<feature type="domain" description="HTH tetR-type" evidence="3">
    <location>
        <begin position="21"/>
        <end position="81"/>
    </location>
</feature>
<dbReference type="InterPro" id="IPR050624">
    <property type="entry name" value="HTH-type_Tx_Regulator"/>
</dbReference>
<name>X5MDL9_9HYPH</name>
<dbReference type="InterPro" id="IPR001647">
    <property type="entry name" value="HTH_TetR"/>
</dbReference>
<evidence type="ECO:0000313" key="5">
    <source>
        <dbReference type="Proteomes" id="UP000032160"/>
    </source>
</evidence>
<dbReference type="InterPro" id="IPR009057">
    <property type="entry name" value="Homeodomain-like_sf"/>
</dbReference>
<dbReference type="PROSITE" id="PS50977">
    <property type="entry name" value="HTH_TETR_2"/>
    <property type="match status" value="1"/>
</dbReference>
<dbReference type="PANTHER" id="PTHR43479:SF11">
    <property type="entry name" value="ACREF_ENVCD OPERON REPRESSOR-RELATED"/>
    <property type="match status" value="1"/>
</dbReference>
<dbReference type="GO" id="GO:0003677">
    <property type="term" value="F:DNA binding"/>
    <property type="evidence" value="ECO:0007669"/>
    <property type="project" value="UniProtKB-UniRule"/>
</dbReference>
<feature type="DNA-binding region" description="H-T-H motif" evidence="2">
    <location>
        <begin position="44"/>
        <end position="63"/>
    </location>
</feature>
<keyword evidence="5" id="KW-1185">Reference proteome</keyword>
<sequence>MEVSVQAGFFAQAAVAGGKRDRTQAALLDAAIAVIARKGMEAAKISDMTEAAGLANGTFYNHFQTKDDILKKVALKIAFEVSRRLDMEMAELEDGPLRMVTATSRFVNLMLDSPDWAAVLLDSKALISDRPKEAFQFLAADLERCVEQGAIDEKIDPFTLEQVVSLIRTGIESQLKNGRDADLTRRLCLNILRMLGMTRAKVMRVIDKYESNSASIAS</sequence>
<dbReference type="OrthoDB" id="9811084at2"/>
<protein>
    <submittedName>
        <fullName evidence="4">Transcriptional regulator, TetR family</fullName>
    </submittedName>
</protein>